<comment type="caution">
    <text evidence="6">The sequence shown here is derived from an EMBL/GenBank/DDBJ whole genome shotgun (WGS) entry which is preliminary data.</text>
</comment>
<evidence type="ECO:0000256" key="4">
    <source>
        <dbReference type="ARBA" id="ARBA00023242"/>
    </source>
</evidence>
<comment type="subunit">
    <text evidence="5">The 26S proteasome consists of a 20S proteasome core and two 19S regulatory subunits. The 20S proteasome core is composed of 28 subunits that are arranged in four stacked rings, resulting in a barrel-shaped structure. The two end rings are each formed by seven alpha subunits, and the two central rings are each formed by seven beta subunits. The catalytic chamber with the active sites is on the inside of the barrel.</text>
</comment>
<evidence type="ECO:0000256" key="3">
    <source>
        <dbReference type="ARBA" id="ARBA00022942"/>
    </source>
</evidence>
<keyword evidence="7" id="KW-1185">Reference proteome</keyword>
<dbReference type="PANTHER" id="PTHR32194:SF6">
    <property type="entry name" value="PROTEASOME SUBUNIT BETA"/>
    <property type="match status" value="1"/>
</dbReference>
<dbReference type="InterPro" id="IPR016295">
    <property type="entry name" value="Proteasome_beta4"/>
</dbReference>
<dbReference type="GO" id="GO:0005737">
    <property type="term" value="C:cytoplasm"/>
    <property type="evidence" value="ECO:0007669"/>
    <property type="project" value="TreeGrafter"/>
</dbReference>
<dbReference type="AlphaFoldDB" id="A0AAW3AYX9"/>
<evidence type="ECO:0000313" key="7">
    <source>
        <dbReference type="Proteomes" id="UP001482455"/>
    </source>
</evidence>
<evidence type="ECO:0000256" key="5">
    <source>
        <dbReference type="ARBA" id="ARBA00026071"/>
    </source>
</evidence>
<dbReference type="InterPro" id="IPR023333">
    <property type="entry name" value="Proteasome_suB-type"/>
</dbReference>
<dbReference type="FunFam" id="3.60.20.10:FF:000074">
    <property type="entry name" value="Proteasome subunit beta"/>
    <property type="match status" value="1"/>
</dbReference>
<proteinExistence type="predicted"/>
<dbReference type="InterPro" id="IPR001353">
    <property type="entry name" value="Proteasome_sua/b"/>
</dbReference>
<keyword evidence="3 6" id="KW-0647">Proteasome</keyword>
<gene>
    <name evidence="6" type="ORF">Q4I30_000045</name>
</gene>
<dbReference type="GO" id="GO:0005839">
    <property type="term" value="C:proteasome core complex"/>
    <property type="evidence" value="ECO:0007669"/>
    <property type="project" value="InterPro"/>
</dbReference>
<dbReference type="Pfam" id="PF00227">
    <property type="entry name" value="Proteasome"/>
    <property type="match status" value="1"/>
</dbReference>
<evidence type="ECO:0000256" key="1">
    <source>
        <dbReference type="ARBA" id="ARBA00004123"/>
    </source>
</evidence>
<evidence type="ECO:0000256" key="2">
    <source>
        <dbReference type="ARBA" id="ARBA00022490"/>
    </source>
</evidence>
<dbReference type="Proteomes" id="UP001482455">
    <property type="component" value="Unassembled WGS sequence"/>
</dbReference>
<dbReference type="CDD" id="cd03760">
    <property type="entry name" value="proteasome_beta_type_4"/>
    <property type="match status" value="1"/>
</dbReference>
<dbReference type="PIRSF" id="PIRSF001213">
    <property type="entry name" value="Psome_endopept_beta"/>
    <property type="match status" value="1"/>
</dbReference>
<dbReference type="GO" id="GO:0005634">
    <property type="term" value="C:nucleus"/>
    <property type="evidence" value="ECO:0007669"/>
    <property type="project" value="UniProtKB-SubCell"/>
</dbReference>
<evidence type="ECO:0000313" key="6">
    <source>
        <dbReference type="EMBL" id="KAL0515620.1"/>
    </source>
</evidence>
<dbReference type="SUPFAM" id="SSF56235">
    <property type="entry name" value="N-terminal nucleophile aminohydrolases (Ntn hydrolases)"/>
    <property type="match status" value="2"/>
</dbReference>
<name>A0AAW3AYX9_9TRYP</name>
<sequence length="303" mass="33207">MASGGSIVAIKYNGGVLMAADTLLSYGSLAKWPNIPRIKLLGSVSPSSNTGIHTRSALPPAPTRLTFIRDHTRTSSPSLVTANMASGGSIVAIKYNGGVLMAADTLLSYGSLAKWPNIPRIKLLGGHSAVCATGSYADFQMMAKRVEDNIERQKMYHNVDEMHPNEVFSYLHRSIYQKRCDFEPCLCQMVLIGARDGKTFLAAVDDVGTRWEDDCIATGYGGHIALPLLRQALEKNPGGLSRAEAMQILTDCLRVLFYRECRAINKFQMADAAGDGVHISEPFEVETNWAYEGYHFEKTAIIR</sequence>
<keyword evidence="4" id="KW-0539">Nucleus</keyword>
<organism evidence="6 7">
    <name type="scientific">Leishmania utingensis</name>
    <dbReference type="NCBI Taxonomy" id="653362"/>
    <lineage>
        <taxon>Eukaryota</taxon>
        <taxon>Discoba</taxon>
        <taxon>Euglenozoa</taxon>
        <taxon>Kinetoplastea</taxon>
        <taxon>Metakinetoplastina</taxon>
        <taxon>Trypanosomatida</taxon>
        <taxon>Trypanosomatidae</taxon>
        <taxon>Leishmaniinae</taxon>
        <taxon>Leishmania</taxon>
    </lineage>
</organism>
<comment type="subcellular location">
    <subcellularLocation>
        <location evidence="1">Nucleus</location>
    </subcellularLocation>
</comment>
<dbReference type="GO" id="GO:0051603">
    <property type="term" value="P:proteolysis involved in protein catabolic process"/>
    <property type="evidence" value="ECO:0007669"/>
    <property type="project" value="InterPro"/>
</dbReference>
<reference evidence="6 7" key="1">
    <citation type="submission" date="2024-02" db="EMBL/GenBank/DDBJ databases">
        <title>FIRST GENOME SEQUENCES OF Leishmania (Viannia) shawi, Leishmania (Viannia) lindenbergi AND Leishmania (Viannia) utingensis.</title>
        <authorList>
            <person name="Resadore F."/>
            <person name="Custodio M.G.F."/>
            <person name="Boite M.C."/>
            <person name="Cupolillo E."/>
            <person name="Ferreira G.E.M."/>
        </authorList>
    </citation>
    <scope>NUCLEOTIDE SEQUENCE [LARGE SCALE GENOMIC DNA]</scope>
    <source>
        <strain evidence="6 7">ITUB/BR/1977/M4964</strain>
    </source>
</reference>
<dbReference type="InterPro" id="IPR016050">
    <property type="entry name" value="Proteasome_bsu_CS"/>
</dbReference>
<keyword evidence="2" id="KW-0963">Cytoplasm</keyword>
<protein>
    <submittedName>
        <fullName evidence="6">Proteasome subunit</fullName>
    </submittedName>
</protein>
<dbReference type="PROSITE" id="PS00854">
    <property type="entry name" value="PROTEASOME_BETA_1"/>
    <property type="match status" value="1"/>
</dbReference>
<dbReference type="InterPro" id="IPR029055">
    <property type="entry name" value="Ntn_hydrolases_N"/>
</dbReference>
<accession>A0AAW3AYX9</accession>
<dbReference type="Gene3D" id="3.60.20.10">
    <property type="entry name" value="Glutamine Phosphoribosylpyrophosphate, subunit 1, domain 1"/>
    <property type="match status" value="2"/>
</dbReference>
<dbReference type="PANTHER" id="PTHR32194">
    <property type="entry name" value="METALLOPROTEASE TLDD"/>
    <property type="match status" value="1"/>
</dbReference>
<dbReference type="EMBL" id="JBAMZL010000001">
    <property type="protein sequence ID" value="KAL0515620.1"/>
    <property type="molecule type" value="Genomic_DNA"/>
</dbReference>